<protein>
    <submittedName>
        <fullName evidence="2">SprB-like repeat protein</fullName>
    </submittedName>
</protein>
<proteinExistence type="predicted"/>
<dbReference type="InterPro" id="IPR013783">
    <property type="entry name" value="Ig-like_fold"/>
</dbReference>
<evidence type="ECO:0000313" key="3">
    <source>
        <dbReference type="Proteomes" id="UP000245489"/>
    </source>
</evidence>
<dbReference type="Pfam" id="PF19406">
    <property type="entry name" value="PKD_5"/>
    <property type="match status" value="1"/>
</dbReference>
<gene>
    <name evidence="2" type="ORF">LV89_04399</name>
</gene>
<comment type="caution">
    <text evidence="2">The sequence shown here is derived from an EMBL/GenBank/DDBJ whole genome shotgun (WGS) entry which is preliminary data.</text>
</comment>
<dbReference type="GO" id="GO:0017056">
    <property type="term" value="F:structural constituent of nuclear pore"/>
    <property type="evidence" value="ECO:0007669"/>
    <property type="project" value="InterPro"/>
</dbReference>
<dbReference type="PROSITE" id="PS50835">
    <property type="entry name" value="IG_LIKE"/>
    <property type="match status" value="1"/>
</dbReference>
<organism evidence="2 3">
    <name type="scientific">Arcicella aurantiaca</name>
    <dbReference type="NCBI Taxonomy" id="591202"/>
    <lineage>
        <taxon>Bacteria</taxon>
        <taxon>Pseudomonadati</taxon>
        <taxon>Bacteroidota</taxon>
        <taxon>Cytophagia</taxon>
        <taxon>Cytophagales</taxon>
        <taxon>Flectobacillaceae</taxon>
        <taxon>Arcicella</taxon>
    </lineage>
</organism>
<evidence type="ECO:0000259" key="1">
    <source>
        <dbReference type="PROSITE" id="PS50835"/>
    </source>
</evidence>
<dbReference type="SMART" id="SM00089">
    <property type="entry name" value="PKD"/>
    <property type="match status" value="6"/>
</dbReference>
<keyword evidence="3" id="KW-1185">Reference proteome</keyword>
<dbReference type="Gene3D" id="2.60.40.10">
    <property type="entry name" value="Immunoglobulins"/>
    <property type="match status" value="5"/>
</dbReference>
<evidence type="ECO:0000313" key="2">
    <source>
        <dbReference type="EMBL" id="PWK17484.1"/>
    </source>
</evidence>
<name>A0A316DH72_9BACT</name>
<dbReference type="Proteomes" id="UP000245489">
    <property type="component" value="Unassembled WGS sequence"/>
</dbReference>
<reference evidence="2 3" key="1">
    <citation type="submission" date="2018-05" db="EMBL/GenBank/DDBJ databases">
        <title>Genomic Encyclopedia of Archaeal and Bacterial Type Strains, Phase II (KMG-II): from individual species to whole genera.</title>
        <authorList>
            <person name="Goeker M."/>
        </authorList>
    </citation>
    <scope>NUCLEOTIDE SEQUENCE [LARGE SCALE GENOMIC DNA]</scope>
    <source>
        <strain evidence="2 3">DSM 22214</strain>
    </source>
</reference>
<dbReference type="GO" id="GO:0006999">
    <property type="term" value="P:nuclear pore organization"/>
    <property type="evidence" value="ECO:0007669"/>
    <property type="project" value="TreeGrafter"/>
</dbReference>
<dbReference type="InterPro" id="IPR007110">
    <property type="entry name" value="Ig-like_dom"/>
</dbReference>
<dbReference type="EMBL" id="QGGO01000035">
    <property type="protein sequence ID" value="PWK17484.1"/>
    <property type="molecule type" value="Genomic_DNA"/>
</dbReference>
<sequence length="2222" mass="219309">NVFSGLGAGVHTLKVKDANGCEVSLTSITITAPPALVAGTPSSTKVNVNCFGGNNGSIDLTVADATGGTGTKTYTYAWTKTGGGFAASTEDVTALTAGTYSVVVTATDVNGCVATTGLSVTITQPIAVTVSGVATDANCFGASNGSIAVTNSAGSSVVITNSSNAVVSNTGLPAGTYTLTATAPDGNNIGSCTATATVTINQPTILSATVTATNVTCFGGNGSIVVTSPSGGAGTYEYSNDNGANWQSSGAFTLVHGTYQMSIRDAANPTCIIDLDGTNGTIIMQPAVLSATATATHATCFGGTGSIAVTAPTGGAGTYEYSKDNGANWQSSGAFTLVHGTYQMSIRDAANPTCIIDLDGTTGTKITQPTSLPSATIGGTTAVCIGSATAPIITFTGTGGTGTLTYAYTIDGGSTQTTTASTITVSTATAGTFTYTLLGVTDANGCVVNYNTGNTSTVTVNALPTITTTPATICAGASVDLSTKVTGADAYVWKEGTTTLTNLVVSPSITTTYSVEGLNTTTSCKNTASLTVTVNPLPTSVLSGGGVICTGGTLPNVSIALTGTAPWSVTYTDGTTPVTVAGITTSPYVITTATAGTYTITAVSDANCTGTSMTGQATVTVNPLPTAVVSGGGTVCEGVTLPDVSIALTGTAPWSVTYTDGTTPTTVTATTSPYVITGATAGTYTVTAVSDANCTGTSMTGQATVTVNPKPAGASITLPAICSGTAVGYALTTSNSVNSTFSWVGASSSPFLSGFSTTAQTGSTITDNLTSIDISSITHNVIYTVTPTSVTGNCAGTPFTVTVPVKPPLFGSINVNTSSICIGGSASLNFSTPFYGSNTITVDYSDGSTTQTVTLNAGITLVNIAPTVTTTYTLVSMTVNGCTKTFTGTPPSVTVTVNPLPTLTVVNPAAVCSPATVDITTSAVQTTNTGTTTNYYSTNTLAMAGGAGDITTPTAISSTSTIYIRSESAGCYVIQPVTVTVNPLPTVVTTPVTICAGASTTLSATGANTYVWKEGTATLTNLTVSPTSTTTYTVEGTDANGCKNTASLVVTVNPLPTIVTTPVTICTGASTTLTATGANTYVWKEGTATLTNLTVSPTSTTTYIVEGTDANGCKNTASLVVTVNPLPTVVTTPVTICTGASTTLSATGANTYVWKEGTTTLTNLTVSPTSTTTYTVEGTDGNGCKNTALLVITVNPLPTFTTTSTNPSCNGVSNGTITVATSATSPMFSKNGGSYVAGTSPYTFTGLADGIYSIKIKDGNGCESSASSVTITQPAAVVVIATPTSVLCHGGNGSAALSATGGNGTYTFTSSGGTVSGSTLTAPAGTYTITATDGNNCTATVSVTITQPLAPLGLASASSTNVLCKGGATGTATVTVSGGTSPYTYAWTGANGFTGTGVTITGLLAGTYNVTIKDANNCTANGAVTVTEPTLATSITASSNTPVCEASALNLTSTATSSTGGLTYAWAGSNAFVAATQNANIATTTLAAAGTYTVTVTDGNSCVATATTAVVINPLPTVYNVTGNPSICSGVASPITLSGSTVGVNYKLTASGFGGSVLAGTGSALIFTPPANILGTYTIEATNTVTGCKSIMNGSITTVNATNPTLSVTSQTNVSCKGGNDGTVTVLASTGSGSYNYSFNAGTVQSSGTFAGNSAGTYAVVANDITTGCKASINVTITEPASLPSATVASSGIACVGNTITLTATATGGTAGYTYNWNGTGFVSSNTLAVTTSGINTLVVKDSKGCTSTETVSTTVTFNALPVPVIAGTTTLCSGSTLNLTANDGVTYAWSGPNSFTSTTATISIPNVQTVNAGVYSVMVTNANSCVASATANVIINLTPTASITPTSAILTCTNPSTALTASGGSTYSWTATNGFTANTAIANITSAGTYTVTASSSAGCISTASVTVTENKVAPTIVVTPTTAILTCANPTTSILASGADSYSWTSTGGFTASTATANINATGIYTVVGTSTANGCTASASVEITEDKATPTVTVTPSTAILTCTNPTTTLTASGGISYAWSGAGTFTTSTITASLAGTYNVMVTGANGCTATTSVVITEDKVAPIVGINPGNLNLTCSSPITSLMATGSATSFSWSGPNGFTSSNAILTLVSVAGTYSVIGTSTNGCTASASVEVMENKATPTITVLPTTAVLTCLNPTTTITASGSNTYQWTGPNAFISNSATANITVAGTYTVIGTNANGCTASASVEITEDKATPT</sequence>
<feature type="non-terminal residue" evidence="2">
    <location>
        <position position="1"/>
    </location>
</feature>
<dbReference type="PANTHER" id="PTHR28206:SF1">
    <property type="entry name" value="NUCLEOPORIN POM152"/>
    <property type="match status" value="1"/>
</dbReference>
<feature type="non-terminal residue" evidence="2">
    <location>
        <position position="2222"/>
    </location>
</feature>
<dbReference type="Pfam" id="PF24312">
    <property type="entry name" value="Ig-like_POM152"/>
    <property type="match status" value="1"/>
</dbReference>
<dbReference type="InterPro" id="IPR056541">
    <property type="entry name" value="Ig-like_POM152"/>
</dbReference>
<dbReference type="InterPro" id="IPR025667">
    <property type="entry name" value="SprB_repeat"/>
</dbReference>
<dbReference type="InterPro" id="IPR022409">
    <property type="entry name" value="PKD/Chitinase_dom"/>
</dbReference>
<dbReference type="PANTHER" id="PTHR28206">
    <property type="entry name" value="NUCLEOPORIN POM152"/>
    <property type="match status" value="1"/>
</dbReference>
<accession>A0A316DH72</accession>
<dbReference type="GO" id="GO:0006606">
    <property type="term" value="P:protein import into nucleus"/>
    <property type="evidence" value="ECO:0007669"/>
    <property type="project" value="TreeGrafter"/>
</dbReference>
<dbReference type="RefSeq" id="WP_211321254.1">
    <property type="nucleotide sequence ID" value="NZ_QGGO01000035.1"/>
</dbReference>
<dbReference type="Pfam" id="PF13573">
    <property type="entry name" value="SprB"/>
    <property type="match status" value="5"/>
</dbReference>
<dbReference type="InterPro" id="IPR037701">
    <property type="entry name" value="Pom152"/>
</dbReference>
<dbReference type="InterPro" id="IPR045828">
    <property type="entry name" value="PKD_Bacteroidetes"/>
</dbReference>
<feature type="domain" description="Ig-like" evidence="1">
    <location>
        <begin position="1684"/>
        <end position="1757"/>
    </location>
</feature>